<keyword evidence="9" id="KW-0732">Signal</keyword>
<keyword evidence="3" id="KW-0813">Transport</keyword>
<evidence type="ECO:0000256" key="3">
    <source>
        <dbReference type="ARBA" id="ARBA00022448"/>
    </source>
</evidence>
<dbReference type="Pfam" id="PF02321">
    <property type="entry name" value="OEP"/>
    <property type="match status" value="2"/>
</dbReference>
<gene>
    <name evidence="10" type="ORF">CEE37_03590</name>
</gene>
<keyword evidence="6" id="KW-0472">Membrane</keyword>
<dbReference type="InterPro" id="IPR003423">
    <property type="entry name" value="OMP_efflux"/>
</dbReference>
<comment type="similarity">
    <text evidence="2">Belongs to the outer membrane factor (OMF) (TC 1.B.17) family.</text>
</comment>
<evidence type="ECO:0000256" key="9">
    <source>
        <dbReference type="SAM" id="SignalP"/>
    </source>
</evidence>
<dbReference type="Proteomes" id="UP000319619">
    <property type="component" value="Unassembled WGS sequence"/>
</dbReference>
<comment type="caution">
    <text evidence="10">The sequence shown here is derived from an EMBL/GenBank/DDBJ whole genome shotgun (WGS) entry which is preliminary data.</text>
</comment>
<evidence type="ECO:0000256" key="8">
    <source>
        <dbReference type="SAM" id="Coils"/>
    </source>
</evidence>
<evidence type="ECO:0000256" key="2">
    <source>
        <dbReference type="ARBA" id="ARBA00007613"/>
    </source>
</evidence>
<evidence type="ECO:0000256" key="6">
    <source>
        <dbReference type="ARBA" id="ARBA00023136"/>
    </source>
</evidence>
<evidence type="ECO:0000256" key="4">
    <source>
        <dbReference type="ARBA" id="ARBA00022452"/>
    </source>
</evidence>
<reference evidence="10 11" key="1">
    <citation type="submission" date="2017-06" db="EMBL/GenBank/DDBJ databases">
        <title>Novel microbial phyla capable of carbon fixation and sulfur reduction in deep-sea sediments.</title>
        <authorList>
            <person name="Huang J."/>
            <person name="Baker B."/>
            <person name="Wang Y."/>
        </authorList>
    </citation>
    <scope>NUCLEOTIDE SEQUENCE [LARGE SCALE GENOMIC DNA]</scope>
    <source>
        <strain evidence="10">B3_LCP</strain>
    </source>
</reference>
<evidence type="ECO:0000256" key="5">
    <source>
        <dbReference type="ARBA" id="ARBA00022692"/>
    </source>
</evidence>
<keyword evidence="8" id="KW-0175">Coiled coil</keyword>
<dbReference type="Gene3D" id="1.20.1600.10">
    <property type="entry name" value="Outer membrane efflux proteins (OEP)"/>
    <property type="match status" value="1"/>
</dbReference>
<name>A0A532V3F9_UNCL8</name>
<dbReference type="SUPFAM" id="SSF56954">
    <property type="entry name" value="Outer membrane efflux proteins (OEP)"/>
    <property type="match status" value="1"/>
</dbReference>
<evidence type="ECO:0000313" key="10">
    <source>
        <dbReference type="EMBL" id="TKJ41662.1"/>
    </source>
</evidence>
<feature type="chain" id="PRO_5021738408" description="Transporter" evidence="9">
    <location>
        <begin position="19"/>
        <end position="457"/>
    </location>
</feature>
<protein>
    <recommendedName>
        <fullName evidence="12">Transporter</fullName>
    </recommendedName>
</protein>
<evidence type="ECO:0000256" key="7">
    <source>
        <dbReference type="ARBA" id="ARBA00023237"/>
    </source>
</evidence>
<dbReference type="GO" id="GO:0009279">
    <property type="term" value="C:cell outer membrane"/>
    <property type="evidence" value="ECO:0007669"/>
    <property type="project" value="UniProtKB-SubCell"/>
</dbReference>
<evidence type="ECO:0000313" key="11">
    <source>
        <dbReference type="Proteomes" id="UP000319619"/>
    </source>
</evidence>
<keyword evidence="4" id="KW-1134">Transmembrane beta strand</keyword>
<organism evidence="10 11">
    <name type="scientific">candidate division LCP-89 bacterium B3_LCP</name>
    <dbReference type="NCBI Taxonomy" id="2012998"/>
    <lineage>
        <taxon>Bacteria</taxon>
        <taxon>Pseudomonadati</taxon>
        <taxon>Bacteria division LCP-89</taxon>
    </lineage>
</organism>
<dbReference type="EMBL" id="NJBN01000002">
    <property type="protein sequence ID" value="TKJ41662.1"/>
    <property type="molecule type" value="Genomic_DNA"/>
</dbReference>
<sequence>MKKRLLLIICIISQFALSATGLADEKVPISLEEVIATALKNNPSLRQAQLDKSAAGWGMLGAVSEAFPHVSFNSSVLRSDDESVFRSNIMRDVILQEYGQYIDPEDFPPFLYKDMYSSSISVDQPIYNGGVEITALRIAGTRKKIIKLTLETQQRETILQATIAYYNLCRAYQAFLVQQNTLEVSNSYLNRFKRRQDLGLISEVDVLRWEVQAADEYAAFIEAENNLKLANLELGRVIGLSSEGWYYPSDLADFLGVSSGDPSAGIESPESLWERIQERSPDLEIARSSIALEKQNVWLASSNFQPKFNFNYTYAWQSDGDLALDGFESWTASISLSMPIFASFGNVAKIQEARIGVKKAKESVRDYENSLHIQLIAAYSDLQSAAARLNSAKRMSQQAEEVVAAQENRHELGMITMLELLDAKTTKLRAELNQINSLFDALIARERLVRIVGPMDR</sequence>
<comment type="subcellular location">
    <subcellularLocation>
        <location evidence="1">Cell outer membrane</location>
    </subcellularLocation>
</comment>
<dbReference type="GO" id="GO:1990281">
    <property type="term" value="C:efflux pump complex"/>
    <property type="evidence" value="ECO:0007669"/>
    <property type="project" value="TreeGrafter"/>
</dbReference>
<dbReference type="GO" id="GO:0015562">
    <property type="term" value="F:efflux transmembrane transporter activity"/>
    <property type="evidence" value="ECO:0007669"/>
    <property type="project" value="InterPro"/>
</dbReference>
<keyword evidence="5" id="KW-0812">Transmembrane</keyword>
<dbReference type="PANTHER" id="PTHR30026:SF20">
    <property type="entry name" value="OUTER MEMBRANE PROTEIN TOLC"/>
    <property type="match status" value="1"/>
</dbReference>
<evidence type="ECO:0008006" key="12">
    <source>
        <dbReference type="Google" id="ProtNLM"/>
    </source>
</evidence>
<dbReference type="PANTHER" id="PTHR30026">
    <property type="entry name" value="OUTER MEMBRANE PROTEIN TOLC"/>
    <property type="match status" value="1"/>
</dbReference>
<feature type="signal peptide" evidence="9">
    <location>
        <begin position="1"/>
        <end position="18"/>
    </location>
</feature>
<dbReference type="InterPro" id="IPR051906">
    <property type="entry name" value="TolC-like"/>
</dbReference>
<keyword evidence="7" id="KW-0998">Cell outer membrane</keyword>
<proteinExistence type="inferred from homology"/>
<evidence type="ECO:0000256" key="1">
    <source>
        <dbReference type="ARBA" id="ARBA00004442"/>
    </source>
</evidence>
<dbReference type="GO" id="GO:0015288">
    <property type="term" value="F:porin activity"/>
    <property type="evidence" value="ECO:0007669"/>
    <property type="project" value="TreeGrafter"/>
</dbReference>
<accession>A0A532V3F9</accession>
<dbReference type="AlphaFoldDB" id="A0A532V3F9"/>
<feature type="coiled-coil region" evidence="8">
    <location>
        <begin position="350"/>
        <end position="409"/>
    </location>
</feature>